<dbReference type="InterPro" id="IPR019307">
    <property type="entry name" value="RNA-bd_AU-1/RNase_E/G"/>
</dbReference>
<comment type="subcellular location">
    <subcellularLocation>
        <location evidence="2">Cytoplasm</location>
    </subcellularLocation>
</comment>
<evidence type="ECO:0000256" key="3">
    <source>
        <dbReference type="ARBA" id="ARBA00005663"/>
    </source>
</evidence>
<dbReference type="Proteomes" id="UP000680020">
    <property type="component" value="Unassembled WGS sequence"/>
</dbReference>
<dbReference type="GO" id="GO:0004540">
    <property type="term" value="F:RNA nuclease activity"/>
    <property type="evidence" value="ECO:0007669"/>
    <property type="project" value="InterPro"/>
</dbReference>
<keyword evidence="10" id="KW-0479">Metal-binding</keyword>
<dbReference type="NCBIfam" id="TIGR00757">
    <property type="entry name" value="RNaseEG"/>
    <property type="match status" value="1"/>
</dbReference>
<dbReference type="PANTHER" id="PTHR30001">
    <property type="entry name" value="RIBONUCLEASE"/>
    <property type="match status" value="1"/>
</dbReference>
<keyword evidence="15" id="KW-0694">RNA-binding</keyword>
<dbReference type="GO" id="GO:0000049">
    <property type="term" value="F:tRNA binding"/>
    <property type="evidence" value="ECO:0007669"/>
    <property type="project" value="UniProtKB-KW"/>
</dbReference>
<dbReference type="SMART" id="SM00316">
    <property type="entry name" value="S1"/>
    <property type="match status" value="1"/>
</dbReference>
<evidence type="ECO:0000256" key="12">
    <source>
        <dbReference type="ARBA" id="ARBA00022759"/>
    </source>
</evidence>
<evidence type="ECO:0000256" key="2">
    <source>
        <dbReference type="ARBA" id="ARBA00004496"/>
    </source>
</evidence>
<protein>
    <recommendedName>
        <fullName evidence="4">Ribonuclease G</fullName>
    </recommendedName>
</protein>
<dbReference type="GO" id="GO:0046872">
    <property type="term" value="F:metal ion binding"/>
    <property type="evidence" value="ECO:0007669"/>
    <property type="project" value="UniProtKB-KW"/>
</dbReference>
<dbReference type="GO" id="GO:0006364">
    <property type="term" value="P:rRNA processing"/>
    <property type="evidence" value="ECO:0007669"/>
    <property type="project" value="UniProtKB-KW"/>
</dbReference>
<reference evidence="17" key="1">
    <citation type="submission" date="2021-03" db="EMBL/GenBank/DDBJ databases">
        <title>Identification and antibiotic profiling of Wohlfahrtiimonas chitiniclastica, an underestimated human pathogen.</title>
        <authorList>
            <person name="Kopf A."/>
            <person name="Bunk B."/>
            <person name="Coldewey S."/>
            <person name="Gunzer F."/>
            <person name="Riedel T."/>
            <person name="Schroettner P."/>
        </authorList>
    </citation>
    <scope>NUCLEOTIDE SEQUENCE</scope>
    <source>
        <strain evidence="17">DSM 100917</strain>
    </source>
</reference>
<feature type="domain" description="S1 motif" evidence="16">
    <location>
        <begin position="37"/>
        <end position="138"/>
    </location>
</feature>
<comment type="similarity">
    <text evidence="3">Belongs to the RNase E/G family. RNase G subfamily.</text>
</comment>
<dbReference type="NCBIfam" id="NF008689">
    <property type="entry name" value="PRK11712.1"/>
    <property type="match status" value="1"/>
</dbReference>
<evidence type="ECO:0000256" key="7">
    <source>
        <dbReference type="ARBA" id="ARBA00022555"/>
    </source>
</evidence>
<dbReference type="EMBL" id="JAGIBU010000004">
    <property type="protein sequence ID" value="MBS7824714.1"/>
    <property type="molecule type" value="Genomic_DNA"/>
</dbReference>
<keyword evidence="9" id="KW-0540">Nuclease</keyword>
<dbReference type="Gene3D" id="2.40.50.140">
    <property type="entry name" value="Nucleic acid-binding proteins"/>
    <property type="match status" value="1"/>
</dbReference>
<dbReference type="GeneID" id="58263860"/>
<dbReference type="InterPro" id="IPR003029">
    <property type="entry name" value="S1_domain"/>
</dbReference>
<dbReference type="CDD" id="cd04453">
    <property type="entry name" value="S1_RNase_E"/>
    <property type="match status" value="1"/>
</dbReference>
<dbReference type="InterPro" id="IPR004659">
    <property type="entry name" value="RNase_E/G"/>
</dbReference>
<organism evidence="17 18">
    <name type="scientific">Wohlfahrtiimonas chitiniclastica</name>
    <dbReference type="NCBI Taxonomy" id="400946"/>
    <lineage>
        <taxon>Bacteria</taxon>
        <taxon>Pseudomonadati</taxon>
        <taxon>Pseudomonadota</taxon>
        <taxon>Gammaproteobacteria</taxon>
        <taxon>Cardiobacteriales</taxon>
        <taxon>Ignatzschineriaceae</taxon>
        <taxon>Wohlfahrtiimonas</taxon>
    </lineage>
</organism>
<sequence length="507" mass="57109">MSDEILINKTPYETRAAVMRDGVLQEILIERTDRNLLVGNIYKGKVVRVLPGMEAAFVDIGLERAAFLHVNDIHTVRNSLELEKQVLPDEDEGGTNDEKPVIAPPKADITAILHQGQEVVVQVIKDPLGTKGARLTTQISIPSCYLVYLAESDVIGVSIRIEQEEERTRLKEHLTQYQAELGGAYIARTAAEGVDPWVLRADMQFLSRLWDNVSDRIKQSKAGDLIYGNFPLELRILRDYVGRGIQQIRVDAAEPFEKMRGFAEDFLPETLDNLQLYKGSRPIFDLYNIEEEIEKALSNHVSLKSGGYIIIEQTEAMTTIDVNTGAYVGHRNLEETIFKTNLEAAGAIAHQVRLRNLGGMIIIDFIDMTNPEHQQSVLDELQSHLAMDNARTTISAVTSLGLVEMTRKRTRESLEHILCEKCPTCQGKGYIKTKESICYEIFREVVREAKQYPNISGILILAAADVIEQLLDEEAHHLAELQTFTKLNIKLQAEALYNVEQFDIILL</sequence>
<dbReference type="GO" id="GO:0016787">
    <property type="term" value="F:hydrolase activity"/>
    <property type="evidence" value="ECO:0007669"/>
    <property type="project" value="UniProtKB-KW"/>
</dbReference>
<comment type="cofactor">
    <cofactor evidence="1">
        <name>Mg(2+)</name>
        <dbReference type="ChEBI" id="CHEBI:18420"/>
    </cofactor>
</comment>
<keyword evidence="12" id="KW-0255">Endonuclease</keyword>
<dbReference type="Gene3D" id="3.40.1260.20">
    <property type="entry name" value="Ribonuclease E, catalytic domain"/>
    <property type="match status" value="1"/>
</dbReference>
<evidence type="ECO:0000313" key="18">
    <source>
        <dbReference type="Proteomes" id="UP000680020"/>
    </source>
</evidence>
<keyword evidence="11" id="KW-0699">rRNA-binding</keyword>
<evidence type="ECO:0000256" key="15">
    <source>
        <dbReference type="ARBA" id="ARBA00022884"/>
    </source>
</evidence>
<dbReference type="GO" id="GO:0004519">
    <property type="term" value="F:endonuclease activity"/>
    <property type="evidence" value="ECO:0007669"/>
    <property type="project" value="UniProtKB-KW"/>
</dbReference>
<dbReference type="Pfam" id="PF20833">
    <property type="entry name" value="RNase_E_G_Thio"/>
    <property type="match status" value="1"/>
</dbReference>
<dbReference type="GO" id="GO:0019843">
    <property type="term" value="F:rRNA binding"/>
    <property type="evidence" value="ECO:0007669"/>
    <property type="project" value="UniProtKB-KW"/>
</dbReference>
<dbReference type="SUPFAM" id="SSF50249">
    <property type="entry name" value="Nucleic acid-binding proteins"/>
    <property type="match status" value="1"/>
</dbReference>
<keyword evidence="5" id="KW-0963">Cytoplasm</keyword>
<evidence type="ECO:0000259" key="16">
    <source>
        <dbReference type="SMART" id="SM00316"/>
    </source>
</evidence>
<dbReference type="Pfam" id="PF10150">
    <property type="entry name" value="RNase_E_G"/>
    <property type="match status" value="1"/>
</dbReference>
<dbReference type="PANTHER" id="PTHR30001:SF0">
    <property type="entry name" value="RIBONUCLEASE G"/>
    <property type="match status" value="1"/>
</dbReference>
<proteinExistence type="inferred from homology"/>
<evidence type="ECO:0000256" key="5">
    <source>
        <dbReference type="ARBA" id="ARBA00022490"/>
    </source>
</evidence>
<dbReference type="InterPro" id="IPR012340">
    <property type="entry name" value="NA-bd_OB-fold"/>
</dbReference>
<keyword evidence="6" id="KW-0698">rRNA processing</keyword>
<comment type="caution">
    <text evidence="17">The sequence shown here is derived from an EMBL/GenBank/DDBJ whole genome shotgun (WGS) entry which is preliminary data.</text>
</comment>
<keyword evidence="8" id="KW-0819">tRNA processing</keyword>
<dbReference type="AlphaFoldDB" id="A0AB35BWR2"/>
<dbReference type="GO" id="GO:0005737">
    <property type="term" value="C:cytoplasm"/>
    <property type="evidence" value="ECO:0007669"/>
    <property type="project" value="UniProtKB-SubCell"/>
</dbReference>
<accession>A0AB35BWR2</accession>
<evidence type="ECO:0000256" key="13">
    <source>
        <dbReference type="ARBA" id="ARBA00022801"/>
    </source>
</evidence>
<evidence type="ECO:0000256" key="10">
    <source>
        <dbReference type="ARBA" id="ARBA00022723"/>
    </source>
</evidence>
<dbReference type="GO" id="GO:0008033">
    <property type="term" value="P:tRNA processing"/>
    <property type="evidence" value="ECO:0007669"/>
    <property type="project" value="UniProtKB-KW"/>
</dbReference>
<evidence type="ECO:0000313" key="17">
    <source>
        <dbReference type="EMBL" id="MBS7824714.1"/>
    </source>
</evidence>
<evidence type="ECO:0000256" key="11">
    <source>
        <dbReference type="ARBA" id="ARBA00022730"/>
    </source>
</evidence>
<keyword evidence="14" id="KW-0460">Magnesium</keyword>
<evidence type="ECO:0000256" key="8">
    <source>
        <dbReference type="ARBA" id="ARBA00022694"/>
    </source>
</evidence>
<name>A0AB35BWR2_9GAMM</name>
<keyword evidence="7" id="KW-0820">tRNA-binding</keyword>
<gene>
    <name evidence="17" type="primary">rng</name>
    <name evidence="17" type="ORF">J7561_05790</name>
</gene>
<evidence type="ECO:0000256" key="14">
    <source>
        <dbReference type="ARBA" id="ARBA00022842"/>
    </source>
</evidence>
<evidence type="ECO:0000256" key="6">
    <source>
        <dbReference type="ARBA" id="ARBA00022552"/>
    </source>
</evidence>
<dbReference type="RefSeq" id="WP_008316298.1">
    <property type="nucleotide sequence ID" value="NZ_JAGIBR010000004.1"/>
</dbReference>
<dbReference type="InterPro" id="IPR048583">
    <property type="entry name" value="RNase_E_G_thioredoxin-like"/>
</dbReference>
<evidence type="ECO:0000256" key="9">
    <source>
        <dbReference type="ARBA" id="ARBA00022722"/>
    </source>
</evidence>
<evidence type="ECO:0000256" key="1">
    <source>
        <dbReference type="ARBA" id="ARBA00001946"/>
    </source>
</evidence>
<keyword evidence="13 17" id="KW-0378">Hydrolase</keyword>
<evidence type="ECO:0000256" key="4">
    <source>
        <dbReference type="ARBA" id="ARBA00017719"/>
    </source>
</evidence>